<dbReference type="Pfam" id="PF00581">
    <property type="entry name" value="Rhodanese"/>
    <property type="match status" value="1"/>
</dbReference>
<dbReference type="SMART" id="SM00450">
    <property type="entry name" value="RHOD"/>
    <property type="match status" value="1"/>
</dbReference>
<keyword evidence="4" id="KW-1185">Reference proteome</keyword>
<keyword evidence="1" id="KW-0472">Membrane</keyword>
<name>I8J4L2_9BACL</name>
<dbReference type="Gene3D" id="3.40.250.10">
    <property type="entry name" value="Rhodanese-like domain"/>
    <property type="match status" value="1"/>
</dbReference>
<comment type="caution">
    <text evidence="3">The sequence shown here is derived from an EMBL/GenBank/DDBJ whole genome shotgun (WGS) entry which is preliminary data.</text>
</comment>
<accession>I8J4L2</accession>
<dbReference type="InterPro" id="IPR001763">
    <property type="entry name" value="Rhodanese-like_dom"/>
</dbReference>
<keyword evidence="1" id="KW-0812">Transmembrane</keyword>
<dbReference type="STRING" id="1196324.A374_04059"/>
<gene>
    <name evidence="3" type="ORF">A374_04059</name>
</gene>
<evidence type="ECO:0000313" key="4">
    <source>
        <dbReference type="Proteomes" id="UP000004080"/>
    </source>
</evidence>
<dbReference type="PATRIC" id="fig|1196324.3.peg.824"/>
<dbReference type="Proteomes" id="UP000004080">
    <property type="component" value="Unassembled WGS sequence"/>
</dbReference>
<dbReference type="eggNOG" id="COG0607">
    <property type="taxonomic scope" value="Bacteria"/>
</dbReference>
<dbReference type="SUPFAM" id="SSF52821">
    <property type="entry name" value="Rhodanese/Cell cycle control phosphatase"/>
    <property type="match status" value="1"/>
</dbReference>
<feature type="domain" description="Rhodanese" evidence="2">
    <location>
        <begin position="43"/>
        <end position="127"/>
    </location>
</feature>
<dbReference type="PROSITE" id="PS50206">
    <property type="entry name" value="RHODANESE_3"/>
    <property type="match status" value="1"/>
</dbReference>
<proteinExistence type="predicted"/>
<evidence type="ECO:0000313" key="3">
    <source>
        <dbReference type="EMBL" id="EIT86716.1"/>
    </source>
</evidence>
<dbReference type="AlphaFoldDB" id="I8J4L2"/>
<dbReference type="InterPro" id="IPR036873">
    <property type="entry name" value="Rhodanese-like_dom_sf"/>
</dbReference>
<reference evidence="3 4" key="1">
    <citation type="journal article" date="2012" name="J. Bacteriol.">
        <title>Genome of Bacillus macauensis ZFHKF-1, a Long-Chain-Forming Bacterium.</title>
        <authorList>
            <person name="Cai L."/>
            <person name="Zhang T."/>
        </authorList>
    </citation>
    <scope>NUCLEOTIDE SEQUENCE [LARGE SCALE GENOMIC DNA]</scope>
    <source>
        <strain evidence="3 4">ZFHKF-1</strain>
    </source>
</reference>
<protein>
    <submittedName>
        <fullName evidence="3">Putative rhodanese domain-containing protein</fullName>
    </submittedName>
</protein>
<dbReference type="InterPro" id="IPR050229">
    <property type="entry name" value="GlpE_sulfurtransferase"/>
</dbReference>
<evidence type="ECO:0000256" key="1">
    <source>
        <dbReference type="SAM" id="Phobius"/>
    </source>
</evidence>
<keyword evidence="1" id="KW-1133">Transmembrane helix</keyword>
<sequence length="127" mass="14369">MIPNTIVTLVVIGALFLFLYFRFFSSKGISQISTRQLQSIVESSSNHQYIDVRSVSEYQRGHIREFKNLPLDTLTTKMATLAKNQPIYVLCQSGMRSMKASQQLKKSGFTTIVNVKGGMNKWRGSTQ</sequence>
<dbReference type="PANTHER" id="PTHR43031">
    <property type="entry name" value="FAD-DEPENDENT OXIDOREDUCTASE"/>
    <property type="match status" value="1"/>
</dbReference>
<dbReference type="EMBL" id="AKKV01000020">
    <property type="protein sequence ID" value="EIT86716.1"/>
    <property type="molecule type" value="Genomic_DNA"/>
</dbReference>
<dbReference type="CDD" id="cd00158">
    <property type="entry name" value="RHOD"/>
    <property type="match status" value="1"/>
</dbReference>
<evidence type="ECO:0000259" key="2">
    <source>
        <dbReference type="PROSITE" id="PS50206"/>
    </source>
</evidence>
<dbReference type="OrthoDB" id="9800872at2"/>
<dbReference type="PANTHER" id="PTHR43031:SF17">
    <property type="entry name" value="SULFURTRANSFERASE YTWF-RELATED"/>
    <property type="match status" value="1"/>
</dbReference>
<feature type="transmembrane region" description="Helical" evidence="1">
    <location>
        <begin position="6"/>
        <end position="25"/>
    </location>
</feature>
<organism evidence="3 4">
    <name type="scientific">Fictibacillus macauensis ZFHKF-1</name>
    <dbReference type="NCBI Taxonomy" id="1196324"/>
    <lineage>
        <taxon>Bacteria</taxon>
        <taxon>Bacillati</taxon>
        <taxon>Bacillota</taxon>
        <taxon>Bacilli</taxon>
        <taxon>Bacillales</taxon>
        <taxon>Fictibacillaceae</taxon>
        <taxon>Fictibacillus</taxon>
    </lineage>
</organism>
<dbReference type="RefSeq" id="WP_007200911.1">
    <property type="nucleotide sequence ID" value="NZ_AKKV01000020.1"/>
</dbReference>